<feature type="region of interest" description="Disordered" evidence="1">
    <location>
        <begin position="49"/>
        <end position="79"/>
    </location>
</feature>
<protein>
    <submittedName>
        <fullName evidence="2">Uncharacterized protein</fullName>
    </submittedName>
</protein>
<name>A0ABV9D5Y9_9MICO</name>
<feature type="region of interest" description="Disordered" evidence="1">
    <location>
        <begin position="1"/>
        <end position="22"/>
    </location>
</feature>
<dbReference type="EMBL" id="JBHSGF010000002">
    <property type="protein sequence ID" value="MFC4554177.1"/>
    <property type="molecule type" value="Genomic_DNA"/>
</dbReference>
<organism evidence="2 3">
    <name type="scientific">Georgenia faecalis</name>
    <dbReference type="NCBI Taxonomy" id="2483799"/>
    <lineage>
        <taxon>Bacteria</taxon>
        <taxon>Bacillati</taxon>
        <taxon>Actinomycetota</taxon>
        <taxon>Actinomycetes</taxon>
        <taxon>Micrococcales</taxon>
        <taxon>Bogoriellaceae</taxon>
        <taxon>Georgenia</taxon>
    </lineage>
</organism>
<gene>
    <name evidence="2" type="ORF">ACFO3F_02860</name>
</gene>
<proteinExistence type="predicted"/>
<evidence type="ECO:0000256" key="1">
    <source>
        <dbReference type="SAM" id="MobiDB-lite"/>
    </source>
</evidence>
<keyword evidence="3" id="KW-1185">Reference proteome</keyword>
<evidence type="ECO:0000313" key="2">
    <source>
        <dbReference type="EMBL" id="MFC4554177.1"/>
    </source>
</evidence>
<dbReference type="RefSeq" id="WP_122824720.1">
    <property type="nucleotide sequence ID" value="NZ_CP033325.1"/>
</dbReference>
<dbReference type="Proteomes" id="UP001595955">
    <property type="component" value="Unassembled WGS sequence"/>
</dbReference>
<evidence type="ECO:0000313" key="3">
    <source>
        <dbReference type="Proteomes" id="UP001595955"/>
    </source>
</evidence>
<reference evidence="3" key="1">
    <citation type="journal article" date="2019" name="Int. J. Syst. Evol. Microbiol.">
        <title>The Global Catalogue of Microorganisms (GCM) 10K type strain sequencing project: providing services to taxonomists for standard genome sequencing and annotation.</title>
        <authorList>
            <consortium name="The Broad Institute Genomics Platform"/>
            <consortium name="The Broad Institute Genome Sequencing Center for Infectious Disease"/>
            <person name="Wu L."/>
            <person name="Ma J."/>
        </authorList>
    </citation>
    <scope>NUCLEOTIDE SEQUENCE [LARGE SCALE GENOMIC DNA]</scope>
    <source>
        <strain evidence="3">JCM 3369</strain>
    </source>
</reference>
<feature type="compositionally biased region" description="Low complexity" evidence="1">
    <location>
        <begin position="55"/>
        <end position="70"/>
    </location>
</feature>
<comment type="caution">
    <text evidence="2">The sequence shown here is derived from an EMBL/GenBank/DDBJ whole genome shotgun (WGS) entry which is preliminary data.</text>
</comment>
<accession>A0ABV9D5Y9</accession>
<sequence length="202" mass="22190">MSNEQDLNTGEAGLNRQSTDRKWHSKKRYRALIGFFALCLVINPFLPEDEEDAEPQAQPTATQEETTTVPEPTPSPVPTLTPDPVEPEATLPPGVFQIEAEFAERILDGAEDGPLTYLRNAAYTTEEYGDPLTYIAIEFTYPSGDPLVGVWATGSPVGQSFVWSVDGFAQEFTVWPNGRPDFSPSVTDEASYTVKNALELTS</sequence>